<evidence type="ECO:0000313" key="2">
    <source>
        <dbReference type="Proteomes" id="UP000319897"/>
    </source>
</evidence>
<protein>
    <submittedName>
        <fullName evidence="1">Uncharacterized protein</fullName>
    </submittedName>
</protein>
<dbReference type="Gene3D" id="1.10.260.40">
    <property type="entry name" value="lambda repressor-like DNA-binding domains"/>
    <property type="match status" value="1"/>
</dbReference>
<evidence type="ECO:0000313" key="1">
    <source>
        <dbReference type="EMBL" id="TPE59418.1"/>
    </source>
</evidence>
<reference evidence="1 2" key="1">
    <citation type="submission" date="2019-06" db="EMBL/GenBank/DDBJ databases">
        <authorList>
            <person name="Lee I."/>
            <person name="Jang G.I."/>
            <person name="Hwang C.Y."/>
        </authorList>
    </citation>
    <scope>NUCLEOTIDE SEQUENCE [LARGE SCALE GENOMIC DNA]</scope>
    <source>
        <strain evidence="1 2">PAMC 28131</strain>
    </source>
</reference>
<dbReference type="AlphaFoldDB" id="A0A501XFK8"/>
<dbReference type="EMBL" id="VFSU01000030">
    <property type="protein sequence ID" value="TPE59418.1"/>
    <property type="molecule type" value="Genomic_DNA"/>
</dbReference>
<accession>A0A501XFK8</accession>
<name>A0A501XFK8_9SPHN</name>
<gene>
    <name evidence="1" type="ORF">FJQ54_13050</name>
</gene>
<dbReference type="RefSeq" id="WP_140928865.1">
    <property type="nucleotide sequence ID" value="NZ_VFSU01000030.1"/>
</dbReference>
<keyword evidence="2" id="KW-1185">Reference proteome</keyword>
<dbReference type="InterPro" id="IPR010982">
    <property type="entry name" value="Lambda_DNA-bd_dom_sf"/>
</dbReference>
<proteinExistence type="predicted"/>
<comment type="caution">
    <text evidence="1">The sequence shown here is derived from an EMBL/GenBank/DDBJ whole genome shotgun (WGS) entry which is preliminary data.</text>
</comment>
<organism evidence="1 2">
    <name type="scientific">Sandaracinobacter neustonicus</name>
    <dbReference type="NCBI Taxonomy" id="1715348"/>
    <lineage>
        <taxon>Bacteria</taxon>
        <taxon>Pseudomonadati</taxon>
        <taxon>Pseudomonadota</taxon>
        <taxon>Alphaproteobacteria</taxon>
        <taxon>Sphingomonadales</taxon>
        <taxon>Sphingosinicellaceae</taxon>
        <taxon>Sandaracinobacter</taxon>
    </lineage>
</organism>
<dbReference type="GO" id="GO:0003677">
    <property type="term" value="F:DNA binding"/>
    <property type="evidence" value="ECO:0007669"/>
    <property type="project" value="InterPro"/>
</dbReference>
<sequence length="170" mass="18915">MKSSKIEMSDDTRNALNQIVITRFRDLNLTQLSAGRRIGWSKSQINELLSGEQKNNLTRDYSELLEGLGLNVRTCMIAAVAGYPRLAMTPAFQLTAEQILWIAATNDSNIIVSPEVEALQALCQSMQNLIIQQNNPAAWTDDEIQQIADNVIHAQRAKEIKEIFGLEAAS</sequence>
<dbReference type="Proteomes" id="UP000319897">
    <property type="component" value="Unassembled WGS sequence"/>
</dbReference>